<protein>
    <submittedName>
        <fullName evidence="1">Uncharacterized protein</fullName>
    </submittedName>
</protein>
<organism evidence="1 2">
    <name type="scientific">Lachnospira intestinalis</name>
    <dbReference type="NCBI Taxonomy" id="3133158"/>
    <lineage>
        <taxon>Bacteria</taxon>
        <taxon>Bacillati</taxon>
        <taxon>Bacillota</taxon>
        <taxon>Clostridia</taxon>
        <taxon>Lachnospirales</taxon>
        <taxon>Lachnospiraceae</taxon>
        <taxon>Lachnospira</taxon>
    </lineage>
</organism>
<gene>
    <name evidence="1" type="ORF">WMO38_11270</name>
</gene>
<dbReference type="EMBL" id="JBBMES010000014">
    <property type="protein sequence ID" value="MEQ2535697.1"/>
    <property type="molecule type" value="Genomic_DNA"/>
</dbReference>
<comment type="caution">
    <text evidence="1">The sequence shown here is derived from an EMBL/GenBank/DDBJ whole genome shotgun (WGS) entry which is preliminary data.</text>
</comment>
<sequence length="80" mass="9380">MGILCLINSFVIMDMVVRLDDGSITNIEIKKVPYDFPAARITCYSADLVLRQFRMLQDMTKKNENDEYMKNYQKKGHMLI</sequence>
<evidence type="ECO:0000313" key="2">
    <source>
        <dbReference type="Proteomes" id="UP001480973"/>
    </source>
</evidence>
<dbReference type="Proteomes" id="UP001480973">
    <property type="component" value="Unassembled WGS sequence"/>
</dbReference>
<name>A0ABV1GQB9_9FIRM</name>
<accession>A0ABV1GQB9</accession>
<keyword evidence="2" id="KW-1185">Reference proteome</keyword>
<proteinExistence type="predicted"/>
<reference evidence="1 2" key="1">
    <citation type="submission" date="2024-03" db="EMBL/GenBank/DDBJ databases">
        <title>Human intestinal bacterial collection.</title>
        <authorList>
            <person name="Pauvert C."/>
            <person name="Hitch T.C.A."/>
            <person name="Clavel T."/>
        </authorList>
    </citation>
    <scope>NUCLEOTIDE SEQUENCE [LARGE SCALE GENOMIC DNA]</scope>
    <source>
        <strain evidence="1 2">CLA-JM-H10</strain>
    </source>
</reference>
<evidence type="ECO:0000313" key="1">
    <source>
        <dbReference type="EMBL" id="MEQ2535697.1"/>
    </source>
</evidence>